<comment type="caution">
    <text evidence="1">The sequence shown here is derived from an EMBL/GenBank/DDBJ whole genome shotgun (WGS) entry which is preliminary data.</text>
</comment>
<proteinExistence type="predicted"/>
<name>J9FW89_9ZZZZ</name>
<evidence type="ECO:0000313" key="1">
    <source>
        <dbReference type="EMBL" id="EJW93837.1"/>
    </source>
</evidence>
<accession>J9FW89</accession>
<dbReference type="EMBL" id="AMCI01006733">
    <property type="protein sequence ID" value="EJW93837.1"/>
    <property type="molecule type" value="Genomic_DNA"/>
</dbReference>
<sequence>EYLEMRLGLPAGEIAAITITSLPKQSGGRLMLDGVEVQMYDTILRSELDRLCYVQDDSAQQAGAGWFSFIPLCKESTKICATFQIGQQPDTAQRPLVQDVFCCTSGQTPVFAALSCLQGKVVYTIQRKPAKGSVCFADGKCVYTPNEGAQGTDRFVLTALDEQGGVSAPIEVQVMIRSEG</sequence>
<protein>
    <submittedName>
        <fullName evidence="1">Uncharacterized protein</fullName>
    </submittedName>
</protein>
<dbReference type="Gene3D" id="2.60.40.3440">
    <property type="match status" value="1"/>
</dbReference>
<reference evidence="1" key="1">
    <citation type="journal article" date="2012" name="PLoS ONE">
        <title>Gene sets for utilization of primary and secondary nutrition supplies in the distal gut of endangered iberian lynx.</title>
        <authorList>
            <person name="Alcaide M."/>
            <person name="Messina E."/>
            <person name="Richter M."/>
            <person name="Bargiela R."/>
            <person name="Peplies J."/>
            <person name="Huws S.A."/>
            <person name="Newbold C.J."/>
            <person name="Golyshin P.N."/>
            <person name="Simon M.A."/>
            <person name="Lopez G."/>
            <person name="Yakimov M.M."/>
            <person name="Ferrer M."/>
        </authorList>
    </citation>
    <scope>NUCLEOTIDE SEQUENCE</scope>
</reference>
<dbReference type="AlphaFoldDB" id="J9FW89"/>
<dbReference type="Pfam" id="PF17963">
    <property type="entry name" value="Big_9"/>
    <property type="match status" value="1"/>
</dbReference>
<organism evidence="1">
    <name type="scientific">gut metagenome</name>
    <dbReference type="NCBI Taxonomy" id="749906"/>
    <lineage>
        <taxon>unclassified sequences</taxon>
        <taxon>metagenomes</taxon>
        <taxon>organismal metagenomes</taxon>
    </lineage>
</organism>
<gene>
    <name evidence="1" type="ORF">EVA_18056</name>
</gene>
<feature type="non-terminal residue" evidence="1">
    <location>
        <position position="1"/>
    </location>
</feature>